<comment type="caution">
    <text evidence="1">The sequence shown here is derived from an EMBL/GenBank/DDBJ whole genome shotgun (WGS) entry which is preliminary data.</text>
</comment>
<keyword evidence="1" id="KW-0238">DNA-binding</keyword>
<dbReference type="PANTHER" id="PTHR40455">
    <property type="entry name" value="ANTITOXIN HIGA"/>
    <property type="match status" value="1"/>
</dbReference>
<dbReference type="PANTHER" id="PTHR40455:SF1">
    <property type="entry name" value="ANTITOXIN HIGA"/>
    <property type="match status" value="1"/>
</dbReference>
<dbReference type="EMBL" id="BSOJ01000008">
    <property type="protein sequence ID" value="GLR25722.1"/>
    <property type="molecule type" value="Genomic_DNA"/>
</dbReference>
<keyword evidence="2" id="KW-1185">Reference proteome</keyword>
<accession>A0ABQ5YNM5</accession>
<protein>
    <submittedName>
        <fullName evidence="1">DNA-binding protein</fullName>
    </submittedName>
</protein>
<evidence type="ECO:0000313" key="1">
    <source>
        <dbReference type="EMBL" id="GLR25722.1"/>
    </source>
</evidence>
<reference evidence="2" key="1">
    <citation type="journal article" date="2019" name="Int. J. Syst. Evol. Microbiol.">
        <title>The Global Catalogue of Microorganisms (GCM) 10K type strain sequencing project: providing services to taxonomists for standard genome sequencing and annotation.</title>
        <authorList>
            <consortium name="The Broad Institute Genomics Platform"/>
            <consortium name="The Broad Institute Genome Sequencing Center for Infectious Disease"/>
            <person name="Wu L."/>
            <person name="Ma J."/>
        </authorList>
    </citation>
    <scope>NUCLEOTIDE SEQUENCE [LARGE SCALE GENOMIC DNA]</scope>
    <source>
        <strain evidence="2">NBRC 105857</strain>
    </source>
</reference>
<name>A0ABQ5YNM5_9BURK</name>
<proteinExistence type="predicted"/>
<organism evidence="1 2">
    <name type="scientific">Limnobacter litoralis</name>
    <dbReference type="NCBI Taxonomy" id="481366"/>
    <lineage>
        <taxon>Bacteria</taxon>
        <taxon>Pseudomonadati</taxon>
        <taxon>Pseudomonadota</taxon>
        <taxon>Betaproteobacteria</taxon>
        <taxon>Burkholderiales</taxon>
        <taxon>Burkholderiaceae</taxon>
        <taxon>Limnobacter</taxon>
    </lineage>
</organism>
<sequence>MEIRPIKTEADYEATLKEIEGLMVAEAGSPEGDRLDVLVTLVEAYEREHYPMDFPDPVEAIKFRMEQQGLTVDDLIPVIGRKNRVYEILARKRPLTLRMIEGLHEIFSIPAESLLKHSSHRGNHTA</sequence>
<dbReference type="GO" id="GO:0003677">
    <property type="term" value="F:DNA binding"/>
    <property type="evidence" value="ECO:0007669"/>
    <property type="project" value="UniProtKB-KW"/>
</dbReference>
<dbReference type="InterPro" id="IPR039060">
    <property type="entry name" value="Antitox_HigA"/>
</dbReference>
<dbReference type="Proteomes" id="UP001156664">
    <property type="component" value="Unassembled WGS sequence"/>
</dbReference>
<dbReference type="RefSeq" id="WP_284280159.1">
    <property type="nucleotide sequence ID" value="NZ_BSOJ01000008.1"/>
</dbReference>
<gene>
    <name evidence="1" type="ORF">GCM10007875_08100</name>
</gene>
<evidence type="ECO:0000313" key="2">
    <source>
        <dbReference type="Proteomes" id="UP001156664"/>
    </source>
</evidence>